<keyword evidence="2 5" id="KW-0479">Metal-binding</keyword>
<dbReference type="Gene3D" id="3.40.50.720">
    <property type="entry name" value="NAD(P)-binding Rossmann-like Domain"/>
    <property type="match status" value="1"/>
</dbReference>
<dbReference type="InterPro" id="IPR002328">
    <property type="entry name" value="ADH_Zn_CS"/>
</dbReference>
<dbReference type="GO" id="GO:0016491">
    <property type="term" value="F:oxidoreductase activity"/>
    <property type="evidence" value="ECO:0007669"/>
    <property type="project" value="UniProtKB-KW"/>
</dbReference>
<dbReference type="SUPFAM" id="SSF50129">
    <property type="entry name" value="GroES-like"/>
    <property type="match status" value="1"/>
</dbReference>
<reference evidence="7 8" key="1">
    <citation type="submission" date="2021-01" db="EMBL/GenBank/DDBJ databases">
        <title>Whole genome shotgun sequence of Catellatospora bangladeshensis NBRC 107357.</title>
        <authorList>
            <person name="Komaki H."/>
            <person name="Tamura T."/>
        </authorList>
    </citation>
    <scope>NUCLEOTIDE SEQUENCE [LARGE SCALE GENOMIC DNA]</scope>
    <source>
        <strain evidence="7 8">NBRC 107357</strain>
    </source>
</reference>
<evidence type="ECO:0000256" key="5">
    <source>
        <dbReference type="RuleBase" id="RU361277"/>
    </source>
</evidence>
<dbReference type="AlphaFoldDB" id="A0A8J3JYD6"/>
<dbReference type="SUPFAM" id="SSF51735">
    <property type="entry name" value="NAD(P)-binding Rossmann-fold domains"/>
    <property type="match status" value="1"/>
</dbReference>
<dbReference type="GO" id="GO:0008270">
    <property type="term" value="F:zinc ion binding"/>
    <property type="evidence" value="ECO:0007669"/>
    <property type="project" value="InterPro"/>
</dbReference>
<feature type="domain" description="Enoyl reductase (ER)" evidence="6">
    <location>
        <begin position="8"/>
        <end position="335"/>
    </location>
</feature>
<proteinExistence type="inferred from homology"/>
<keyword evidence="4" id="KW-0560">Oxidoreductase</keyword>
<dbReference type="InterPro" id="IPR013149">
    <property type="entry name" value="ADH-like_C"/>
</dbReference>
<dbReference type="RefSeq" id="WP_203756571.1">
    <property type="nucleotide sequence ID" value="NZ_BONF01000055.1"/>
</dbReference>
<evidence type="ECO:0000313" key="7">
    <source>
        <dbReference type="EMBL" id="GIF85954.1"/>
    </source>
</evidence>
<sequence>MHQAVYEGDRRLRVIDVPETAPGPGQVQIDVAFTGICGTDLHILHGDMDRRVTTPAVLGHEMSGTVARLGEGVAGWATGDPVTVLPVLPCGACRTCAAGHGHVCPRLTFLGIDSAGSMQQRWNVPAQALVRLPETLDLAHGALAEPTAVAVHDVRRSGLTAGEHAVVVGGGPVGLLIGVVARHAGAHVMVLEPSPQRRALADRLGFPAADPTGADTAALVEDWTGGEGAAVAFEVSGAAAGATAAVHVLAPRGRLVMVAIHATPREIDLHRFFWRELTMLGARLYSRDDMSTAVDLVAAGRIPAADLITHVEPLHRAGEAFAALESGAGVMKVLLDCAVRR</sequence>
<dbReference type="InterPro" id="IPR036291">
    <property type="entry name" value="NAD(P)-bd_dom_sf"/>
</dbReference>
<dbReference type="PROSITE" id="PS00059">
    <property type="entry name" value="ADH_ZINC"/>
    <property type="match status" value="1"/>
</dbReference>
<evidence type="ECO:0000256" key="2">
    <source>
        <dbReference type="ARBA" id="ARBA00022723"/>
    </source>
</evidence>
<comment type="cofactor">
    <cofactor evidence="1 5">
        <name>Zn(2+)</name>
        <dbReference type="ChEBI" id="CHEBI:29105"/>
    </cofactor>
</comment>
<dbReference type="Gene3D" id="3.90.180.10">
    <property type="entry name" value="Medium-chain alcohol dehydrogenases, catalytic domain"/>
    <property type="match status" value="1"/>
</dbReference>
<accession>A0A8J3JYD6</accession>
<evidence type="ECO:0000256" key="4">
    <source>
        <dbReference type="ARBA" id="ARBA00023002"/>
    </source>
</evidence>
<gene>
    <name evidence="7" type="ORF">Cba03nite_73030</name>
</gene>
<comment type="caution">
    <text evidence="7">The sequence shown here is derived from an EMBL/GenBank/DDBJ whole genome shotgun (WGS) entry which is preliminary data.</text>
</comment>
<evidence type="ECO:0000259" key="6">
    <source>
        <dbReference type="SMART" id="SM00829"/>
    </source>
</evidence>
<organism evidence="7 8">
    <name type="scientific">Catellatospora bangladeshensis</name>
    <dbReference type="NCBI Taxonomy" id="310355"/>
    <lineage>
        <taxon>Bacteria</taxon>
        <taxon>Bacillati</taxon>
        <taxon>Actinomycetota</taxon>
        <taxon>Actinomycetes</taxon>
        <taxon>Micromonosporales</taxon>
        <taxon>Micromonosporaceae</taxon>
        <taxon>Catellatospora</taxon>
    </lineage>
</organism>
<dbReference type="InterPro" id="IPR011032">
    <property type="entry name" value="GroES-like_sf"/>
</dbReference>
<keyword evidence="3 5" id="KW-0862">Zinc</keyword>
<dbReference type="PANTHER" id="PTHR43401:SF2">
    <property type="entry name" value="L-THREONINE 3-DEHYDROGENASE"/>
    <property type="match status" value="1"/>
</dbReference>
<evidence type="ECO:0000256" key="1">
    <source>
        <dbReference type="ARBA" id="ARBA00001947"/>
    </source>
</evidence>
<dbReference type="EMBL" id="BONF01000055">
    <property type="protein sequence ID" value="GIF85954.1"/>
    <property type="molecule type" value="Genomic_DNA"/>
</dbReference>
<protein>
    <submittedName>
        <fullName evidence="7">Zn-dependent alcohol dehydrogenase</fullName>
    </submittedName>
</protein>
<dbReference type="InterPro" id="IPR013154">
    <property type="entry name" value="ADH-like_N"/>
</dbReference>
<dbReference type="Proteomes" id="UP000601223">
    <property type="component" value="Unassembled WGS sequence"/>
</dbReference>
<dbReference type="InterPro" id="IPR050129">
    <property type="entry name" value="Zn_alcohol_dh"/>
</dbReference>
<dbReference type="Pfam" id="PF08240">
    <property type="entry name" value="ADH_N"/>
    <property type="match status" value="1"/>
</dbReference>
<name>A0A8J3JYD6_9ACTN</name>
<evidence type="ECO:0000313" key="8">
    <source>
        <dbReference type="Proteomes" id="UP000601223"/>
    </source>
</evidence>
<dbReference type="Pfam" id="PF00107">
    <property type="entry name" value="ADH_zinc_N"/>
    <property type="match status" value="1"/>
</dbReference>
<comment type="similarity">
    <text evidence="5">Belongs to the zinc-containing alcohol dehydrogenase family.</text>
</comment>
<evidence type="ECO:0000256" key="3">
    <source>
        <dbReference type="ARBA" id="ARBA00022833"/>
    </source>
</evidence>
<dbReference type="InterPro" id="IPR020843">
    <property type="entry name" value="ER"/>
</dbReference>
<dbReference type="SMART" id="SM00829">
    <property type="entry name" value="PKS_ER"/>
    <property type="match status" value="1"/>
</dbReference>
<dbReference type="PANTHER" id="PTHR43401">
    <property type="entry name" value="L-THREONINE 3-DEHYDROGENASE"/>
    <property type="match status" value="1"/>
</dbReference>
<keyword evidence="8" id="KW-1185">Reference proteome</keyword>